<dbReference type="EMBL" id="BLPG01000001">
    <property type="protein sequence ID" value="GFJ92670.1"/>
    <property type="molecule type" value="Genomic_DNA"/>
</dbReference>
<protein>
    <submittedName>
        <fullName evidence="2">Uncharacterized protein</fullName>
    </submittedName>
</protein>
<reference evidence="2 3" key="1">
    <citation type="submission" date="2020-03" db="EMBL/GenBank/DDBJ databases">
        <title>Whole genome shotgun sequence of Phytohabitans rumicis NBRC 108638.</title>
        <authorList>
            <person name="Komaki H."/>
            <person name="Tamura T."/>
        </authorList>
    </citation>
    <scope>NUCLEOTIDE SEQUENCE [LARGE SCALE GENOMIC DNA]</scope>
    <source>
        <strain evidence="2 3">NBRC 108638</strain>
    </source>
</reference>
<organism evidence="2 3">
    <name type="scientific">Phytohabitans rumicis</name>
    <dbReference type="NCBI Taxonomy" id="1076125"/>
    <lineage>
        <taxon>Bacteria</taxon>
        <taxon>Bacillati</taxon>
        <taxon>Actinomycetota</taxon>
        <taxon>Actinomycetes</taxon>
        <taxon>Micromonosporales</taxon>
        <taxon>Micromonosporaceae</taxon>
    </lineage>
</organism>
<evidence type="ECO:0000313" key="3">
    <source>
        <dbReference type="Proteomes" id="UP000482960"/>
    </source>
</evidence>
<evidence type="ECO:0000256" key="1">
    <source>
        <dbReference type="SAM" id="MobiDB-lite"/>
    </source>
</evidence>
<name>A0A6V8LAN1_9ACTN</name>
<feature type="region of interest" description="Disordered" evidence="1">
    <location>
        <begin position="42"/>
        <end position="76"/>
    </location>
</feature>
<evidence type="ECO:0000313" key="2">
    <source>
        <dbReference type="EMBL" id="GFJ92670.1"/>
    </source>
</evidence>
<dbReference type="Proteomes" id="UP000482960">
    <property type="component" value="Unassembled WGS sequence"/>
</dbReference>
<reference evidence="2 3" key="2">
    <citation type="submission" date="2020-03" db="EMBL/GenBank/DDBJ databases">
        <authorList>
            <person name="Ichikawa N."/>
            <person name="Kimura A."/>
            <person name="Kitahashi Y."/>
            <person name="Uohara A."/>
        </authorList>
    </citation>
    <scope>NUCLEOTIDE SEQUENCE [LARGE SCALE GENOMIC DNA]</scope>
    <source>
        <strain evidence="2 3">NBRC 108638</strain>
    </source>
</reference>
<dbReference type="RefSeq" id="WP_173079495.1">
    <property type="nucleotide sequence ID" value="NZ_BAABJB010000011.1"/>
</dbReference>
<gene>
    <name evidence="2" type="ORF">Prum_063120</name>
</gene>
<dbReference type="AlphaFoldDB" id="A0A6V8LAN1"/>
<sequence>MTVEVHIERLVLHGFPDGDGAAIAAALRDRLGELLAGVPPSWTNRSHVDGGSVTTGPSARETGERVAAAVHGGLSR</sequence>
<proteinExistence type="predicted"/>
<keyword evidence="3" id="KW-1185">Reference proteome</keyword>
<accession>A0A6V8LAN1</accession>
<comment type="caution">
    <text evidence="2">The sequence shown here is derived from an EMBL/GenBank/DDBJ whole genome shotgun (WGS) entry which is preliminary data.</text>
</comment>